<organism evidence="2 3">
    <name type="scientific">Prorocentrum cordatum</name>
    <dbReference type="NCBI Taxonomy" id="2364126"/>
    <lineage>
        <taxon>Eukaryota</taxon>
        <taxon>Sar</taxon>
        <taxon>Alveolata</taxon>
        <taxon>Dinophyceae</taxon>
        <taxon>Prorocentrales</taxon>
        <taxon>Prorocentraceae</taxon>
        <taxon>Prorocentrum</taxon>
    </lineage>
</organism>
<dbReference type="Proteomes" id="UP001189429">
    <property type="component" value="Unassembled WGS sequence"/>
</dbReference>
<feature type="non-terminal residue" evidence="2">
    <location>
        <position position="79"/>
    </location>
</feature>
<evidence type="ECO:0000256" key="1">
    <source>
        <dbReference type="SAM" id="MobiDB-lite"/>
    </source>
</evidence>
<evidence type="ECO:0000313" key="3">
    <source>
        <dbReference type="Proteomes" id="UP001189429"/>
    </source>
</evidence>
<gene>
    <name evidence="2" type="ORF">PCOR1329_LOCUS82974</name>
</gene>
<dbReference type="EMBL" id="CAUYUJ010021980">
    <property type="protein sequence ID" value="CAK0908257.1"/>
    <property type="molecule type" value="Genomic_DNA"/>
</dbReference>
<feature type="region of interest" description="Disordered" evidence="1">
    <location>
        <begin position="1"/>
        <end position="55"/>
    </location>
</feature>
<protein>
    <recommendedName>
        <fullName evidence="4">Meiosis-specific nuclear structural protein 1</fullName>
    </recommendedName>
</protein>
<proteinExistence type="predicted"/>
<evidence type="ECO:0008006" key="4">
    <source>
        <dbReference type="Google" id="ProtNLM"/>
    </source>
</evidence>
<evidence type="ECO:0000313" key="2">
    <source>
        <dbReference type="EMBL" id="CAK0908257.1"/>
    </source>
</evidence>
<name>A0ABN9Y8D5_9DINO</name>
<accession>A0ABN9Y8D5</accession>
<comment type="caution">
    <text evidence="2">The sequence shown here is derived from an EMBL/GenBank/DDBJ whole genome shotgun (WGS) entry which is preliminary data.</text>
</comment>
<keyword evidence="3" id="KW-1185">Reference proteome</keyword>
<sequence length="79" mass="9703">MDFDLASKHKKEVEQRRREAKRKLEQQRKDENLQAAMERDFRQREEERLQQAEAERQRAQREALLNDGVYYAARLRPYP</sequence>
<reference evidence="2" key="1">
    <citation type="submission" date="2023-10" db="EMBL/GenBank/DDBJ databases">
        <authorList>
            <person name="Chen Y."/>
            <person name="Shah S."/>
            <person name="Dougan E. K."/>
            <person name="Thang M."/>
            <person name="Chan C."/>
        </authorList>
    </citation>
    <scope>NUCLEOTIDE SEQUENCE [LARGE SCALE GENOMIC DNA]</scope>
</reference>